<dbReference type="eggNOG" id="COG0654">
    <property type="taxonomic scope" value="Bacteria"/>
</dbReference>
<dbReference type="PATRIC" id="fig|909613.9.peg.711"/>
<comment type="cofactor">
    <cofactor evidence="1">
        <name>FAD</name>
        <dbReference type="ChEBI" id="CHEBI:57692"/>
    </cofactor>
</comment>
<dbReference type="Pfam" id="PF01494">
    <property type="entry name" value="FAD_binding_3"/>
    <property type="match status" value="1"/>
</dbReference>
<dbReference type="Gene3D" id="3.50.50.60">
    <property type="entry name" value="FAD/NAD(P)-binding domain"/>
    <property type="match status" value="1"/>
</dbReference>
<dbReference type="OrthoDB" id="8670884at2"/>
<dbReference type="SUPFAM" id="SSF51905">
    <property type="entry name" value="FAD/NAD(P)-binding domain"/>
    <property type="match status" value="1"/>
</dbReference>
<keyword evidence="6" id="KW-1185">Reference proteome</keyword>
<gene>
    <name evidence="5" type="ORF">UO65_0694</name>
</gene>
<dbReference type="EMBL" id="AYXG01000027">
    <property type="protein sequence ID" value="EWC63983.1"/>
    <property type="molecule type" value="Genomic_DNA"/>
</dbReference>
<dbReference type="PANTHER" id="PTHR43004:SF19">
    <property type="entry name" value="BINDING MONOOXYGENASE, PUTATIVE (JCVI)-RELATED"/>
    <property type="match status" value="1"/>
</dbReference>
<keyword evidence="3" id="KW-0274">FAD</keyword>
<dbReference type="PRINTS" id="PR00420">
    <property type="entry name" value="RNGMNOXGNASE"/>
</dbReference>
<dbReference type="Gene3D" id="3.30.70.2450">
    <property type="match status" value="1"/>
</dbReference>
<evidence type="ECO:0000313" key="6">
    <source>
        <dbReference type="Proteomes" id="UP000019277"/>
    </source>
</evidence>
<accession>W7IUD8</accession>
<dbReference type="EC" id="1.14.13.1" evidence="5"/>
<proteinExistence type="predicted"/>
<evidence type="ECO:0000259" key="4">
    <source>
        <dbReference type="Pfam" id="PF01494"/>
    </source>
</evidence>
<keyword evidence="5" id="KW-0560">Oxidoreductase</keyword>
<dbReference type="InterPro" id="IPR050641">
    <property type="entry name" value="RIFMO-like"/>
</dbReference>
<keyword evidence="2" id="KW-0285">Flavoprotein</keyword>
<evidence type="ECO:0000256" key="3">
    <source>
        <dbReference type="ARBA" id="ARBA00022827"/>
    </source>
</evidence>
<dbReference type="GO" id="GO:0018658">
    <property type="term" value="F:salicylate 1-monooxygenase activity"/>
    <property type="evidence" value="ECO:0007669"/>
    <property type="project" value="UniProtKB-EC"/>
</dbReference>
<protein>
    <submittedName>
        <fullName evidence="5">Salicylate hydroxylase</fullName>
        <ecNumber evidence="5">1.14.13.1</ecNumber>
    </submittedName>
</protein>
<evidence type="ECO:0000256" key="1">
    <source>
        <dbReference type="ARBA" id="ARBA00001974"/>
    </source>
</evidence>
<feature type="domain" description="FAD-binding" evidence="4">
    <location>
        <begin position="6"/>
        <end position="337"/>
    </location>
</feature>
<dbReference type="GO" id="GO:0071949">
    <property type="term" value="F:FAD binding"/>
    <property type="evidence" value="ECO:0007669"/>
    <property type="project" value="InterPro"/>
</dbReference>
<dbReference type="InterPro" id="IPR002938">
    <property type="entry name" value="FAD-bd"/>
</dbReference>
<organism evidence="5 6">
    <name type="scientific">Actinokineospora spheciospongiae</name>
    <dbReference type="NCBI Taxonomy" id="909613"/>
    <lineage>
        <taxon>Bacteria</taxon>
        <taxon>Bacillati</taxon>
        <taxon>Actinomycetota</taxon>
        <taxon>Actinomycetes</taxon>
        <taxon>Pseudonocardiales</taxon>
        <taxon>Pseudonocardiaceae</taxon>
        <taxon>Actinokineospora</taxon>
    </lineage>
</organism>
<dbReference type="InterPro" id="IPR036188">
    <property type="entry name" value="FAD/NAD-bd_sf"/>
</dbReference>
<comment type="caution">
    <text evidence="5">The sequence shown here is derived from an EMBL/GenBank/DDBJ whole genome shotgun (WGS) entry which is preliminary data.</text>
</comment>
<evidence type="ECO:0000313" key="5">
    <source>
        <dbReference type="EMBL" id="EWC63983.1"/>
    </source>
</evidence>
<dbReference type="AlphaFoldDB" id="W7IUD8"/>
<evidence type="ECO:0000256" key="2">
    <source>
        <dbReference type="ARBA" id="ARBA00022630"/>
    </source>
</evidence>
<dbReference type="Proteomes" id="UP000019277">
    <property type="component" value="Unassembled WGS sequence"/>
</dbReference>
<dbReference type="STRING" id="909613.UO65_0694"/>
<reference evidence="5 6" key="1">
    <citation type="journal article" date="2014" name="Genome Announc.">
        <title>Draft Genome Sequence of the Antitrypanosomally Active Sponge-Associated Bacterium Actinokineospora sp. Strain EG49.</title>
        <authorList>
            <person name="Harjes J."/>
            <person name="Ryu T."/>
            <person name="Abdelmohsen U.R."/>
            <person name="Moitinho-Silva L."/>
            <person name="Horn H."/>
            <person name="Ravasi T."/>
            <person name="Hentschel U."/>
        </authorList>
    </citation>
    <scope>NUCLEOTIDE SEQUENCE [LARGE SCALE GENOMIC DNA]</scope>
    <source>
        <strain evidence="5 6">EG49</strain>
    </source>
</reference>
<name>W7IUD8_9PSEU</name>
<sequence>MRQSLPVLVVGAGPVGLTAAAELARRGVPVRLVDKADGPSPLTKALMVWPRTLEVFRLLGGAEHIETRGLPVESFRYYSDARQICRIPFGRETQPAVITQPDVEDLLRKALADAGGTIEWSTTLSTLSQDDDGVTATLLGPDGQESTERFAYLVGADGASSLVRKQIGLEFQGATYANVFILADVAVDGDLQRDAVHYYCSGAGILVMVPLYNGRFRVFTAGPPGMKPEDLTEEVLQDYVDRRGPGGLRLHDVSWKTTFNIHARHTEKFQVGRVFLAGDSAHVHSPAGGQGLNTGVTDAHNLAWKLALVHRGTATPALFDSYGVERAAVAAAVVKQAEVQTKAWMLKKKWQSVARDVAAGLAQKLGLFDRYYSPWLAGLTNSYPENFAVSGPVTRSAGTARDRILSGHLLPAHDVRVGSEVAGLRASMPIDRYTLLVCLPDPSLGRQAQAAVDGLLATHPDLLTTRVLTGDGVLSDNPRLGWLASSQSKLFSPKSFTVALVRPDGYVAAVDTTPDLPTLRAHLTTIAVPAAPAHKEKTA</sequence>
<dbReference type="RefSeq" id="WP_084175265.1">
    <property type="nucleotide sequence ID" value="NZ_AYXG01000027.1"/>
</dbReference>
<dbReference type="PANTHER" id="PTHR43004">
    <property type="entry name" value="TRK SYSTEM POTASSIUM UPTAKE PROTEIN"/>
    <property type="match status" value="1"/>
</dbReference>